<dbReference type="EMBL" id="CAWUPB010000913">
    <property type="protein sequence ID" value="CAK7332097.1"/>
    <property type="molecule type" value="Genomic_DNA"/>
</dbReference>
<evidence type="ECO:0000313" key="3">
    <source>
        <dbReference type="Proteomes" id="UP001314170"/>
    </source>
</evidence>
<keyword evidence="3" id="KW-1185">Reference proteome</keyword>
<name>A0AAV1RCW9_9ROSI</name>
<reference evidence="2 3" key="1">
    <citation type="submission" date="2024-01" db="EMBL/GenBank/DDBJ databases">
        <authorList>
            <person name="Waweru B."/>
        </authorList>
    </citation>
    <scope>NUCLEOTIDE SEQUENCE [LARGE SCALE GENOMIC DNA]</scope>
</reference>
<organism evidence="2 3">
    <name type="scientific">Dovyalis caffra</name>
    <dbReference type="NCBI Taxonomy" id="77055"/>
    <lineage>
        <taxon>Eukaryota</taxon>
        <taxon>Viridiplantae</taxon>
        <taxon>Streptophyta</taxon>
        <taxon>Embryophyta</taxon>
        <taxon>Tracheophyta</taxon>
        <taxon>Spermatophyta</taxon>
        <taxon>Magnoliopsida</taxon>
        <taxon>eudicotyledons</taxon>
        <taxon>Gunneridae</taxon>
        <taxon>Pentapetalae</taxon>
        <taxon>rosids</taxon>
        <taxon>fabids</taxon>
        <taxon>Malpighiales</taxon>
        <taxon>Salicaceae</taxon>
        <taxon>Flacourtieae</taxon>
        <taxon>Dovyalis</taxon>
    </lineage>
</organism>
<comment type="caution">
    <text evidence="2">The sequence shown here is derived from an EMBL/GenBank/DDBJ whole genome shotgun (WGS) entry which is preliminary data.</text>
</comment>
<keyword evidence="1" id="KW-0732">Signal</keyword>
<accession>A0AAV1RCW9</accession>
<sequence>MPVISTLFVFLVPSTTTSTDHAVSPCNLNRDEQIISVTERGSVVIEVESEEKWRGKGEDGEGA</sequence>
<dbReference type="AlphaFoldDB" id="A0AAV1RCW9"/>
<proteinExistence type="predicted"/>
<protein>
    <submittedName>
        <fullName evidence="2">Uncharacterized protein</fullName>
    </submittedName>
</protein>
<evidence type="ECO:0000313" key="2">
    <source>
        <dbReference type="EMBL" id="CAK7332097.1"/>
    </source>
</evidence>
<dbReference type="Proteomes" id="UP001314170">
    <property type="component" value="Unassembled WGS sequence"/>
</dbReference>
<gene>
    <name evidence="2" type="ORF">DCAF_LOCUS8805</name>
</gene>
<evidence type="ECO:0000256" key="1">
    <source>
        <dbReference type="SAM" id="SignalP"/>
    </source>
</evidence>
<feature type="chain" id="PRO_5043785402" evidence="1">
    <location>
        <begin position="18"/>
        <end position="63"/>
    </location>
</feature>
<feature type="signal peptide" evidence="1">
    <location>
        <begin position="1"/>
        <end position="17"/>
    </location>
</feature>